<evidence type="ECO:0008006" key="12">
    <source>
        <dbReference type="Google" id="ProtNLM"/>
    </source>
</evidence>
<dbReference type="OrthoDB" id="1508846at2759"/>
<dbReference type="Proteomes" id="UP000316759">
    <property type="component" value="Unassembled WGS sequence"/>
</dbReference>
<evidence type="ECO:0000256" key="3">
    <source>
        <dbReference type="ARBA" id="ARBA00022448"/>
    </source>
</evidence>
<feature type="transmembrane region" description="Helical" evidence="9">
    <location>
        <begin position="6"/>
        <end position="25"/>
    </location>
</feature>
<accession>A0A504YXK0</accession>
<name>A0A504YXK0_FASGI</name>
<comment type="caution">
    <text evidence="10">The sequence shown here is derived from an EMBL/GenBank/DDBJ whole genome shotgun (WGS) entry which is preliminary data.</text>
</comment>
<evidence type="ECO:0000313" key="10">
    <source>
        <dbReference type="EMBL" id="TPP64741.1"/>
    </source>
</evidence>
<evidence type="ECO:0000256" key="8">
    <source>
        <dbReference type="ARBA" id="ARBA00023136"/>
    </source>
</evidence>
<proteinExistence type="inferred from homology"/>
<evidence type="ECO:0000256" key="6">
    <source>
        <dbReference type="ARBA" id="ARBA00022989"/>
    </source>
</evidence>
<evidence type="ECO:0000313" key="11">
    <source>
        <dbReference type="Proteomes" id="UP000316759"/>
    </source>
</evidence>
<dbReference type="PANTHER" id="PTHR12263:SF0">
    <property type="entry name" value="V-TYPE PROTON ATPASE SUBUNIT"/>
    <property type="match status" value="1"/>
</dbReference>
<comment type="subcellular location">
    <subcellularLocation>
        <location evidence="1">Endomembrane system</location>
        <topology evidence="1">Multi-pass membrane protein</topology>
    </subcellularLocation>
</comment>
<dbReference type="GO" id="GO:0046961">
    <property type="term" value="F:proton-transporting ATPase activity, rotational mechanism"/>
    <property type="evidence" value="ECO:0007669"/>
    <property type="project" value="InterPro"/>
</dbReference>
<organism evidence="10 11">
    <name type="scientific">Fasciola gigantica</name>
    <name type="common">Giant liver fluke</name>
    <dbReference type="NCBI Taxonomy" id="46835"/>
    <lineage>
        <taxon>Eukaryota</taxon>
        <taxon>Metazoa</taxon>
        <taxon>Spiralia</taxon>
        <taxon>Lophotrochozoa</taxon>
        <taxon>Platyhelminthes</taxon>
        <taxon>Trematoda</taxon>
        <taxon>Digenea</taxon>
        <taxon>Plagiorchiida</taxon>
        <taxon>Echinostomata</taxon>
        <taxon>Echinostomatoidea</taxon>
        <taxon>Fasciolidae</taxon>
        <taxon>Fasciola</taxon>
    </lineage>
</organism>
<keyword evidence="6 9" id="KW-1133">Transmembrane helix</keyword>
<reference evidence="10 11" key="1">
    <citation type="submission" date="2019-04" db="EMBL/GenBank/DDBJ databases">
        <title>Annotation for the trematode Fasciola gigantica.</title>
        <authorList>
            <person name="Choi Y.-J."/>
        </authorList>
    </citation>
    <scope>NUCLEOTIDE SEQUENCE [LARGE SCALE GENOMIC DNA]</scope>
    <source>
        <strain evidence="10">Uganda_cow_1</strain>
    </source>
</reference>
<evidence type="ECO:0000256" key="1">
    <source>
        <dbReference type="ARBA" id="ARBA00004127"/>
    </source>
</evidence>
<dbReference type="AlphaFoldDB" id="A0A504YXK0"/>
<dbReference type="Pfam" id="PF05493">
    <property type="entry name" value="ATP_synt_H"/>
    <property type="match status" value="1"/>
</dbReference>
<evidence type="ECO:0000256" key="5">
    <source>
        <dbReference type="ARBA" id="ARBA00022781"/>
    </source>
</evidence>
<evidence type="ECO:0000256" key="2">
    <source>
        <dbReference type="ARBA" id="ARBA00008328"/>
    </source>
</evidence>
<keyword evidence="11" id="KW-1185">Reference proteome</keyword>
<feature type="transmembrane region" description="Helical" evidence="9">
    <location>
        <begin position="32"/>
        <end position="51"/>
    </location>
</feature>
<evidence type="ECO:0000256" key="4">
    <source>
        <dbReference type="ARBA" id="ARBA00022692"/>
    </source>
</evidence>
<keyword evidence="8 9" id="KW-0472">Membrane</keyword>
<keyword evidence="5" id="KW-0375">Hydrogen ion transport</keyword>
<protein>
    <recommendedName>
        <fullName evidence="12">V-type proton ATPase subunit</fullName>
    </recommendedName>
</protein>
<dbReference type="PANTHER" id="PTHR12263">
    <property type="entry name" value="VACUOLAR ATP SYNTHASE SUBUNIT H"/>
    <property type="match status" value="1"/>
</dbReference>
<dbReference type="GO" id="GO:0033179">
    <property type="term" value="C:proton-transporting V-type ATPase, V0 domain"/>
    <property type="evidence" value="ECO:0007669"/>
    <property type="project" value="InterPro"/>
</dbReference>
<dbReference type="GO" id="GO:0012505">
    <property type="term" value="C:endomembrane system"/>
    <property type="evidence" value="ECO:0007669"/>
    <property type="project" value="UniProtKB-SubCell"/>
</dbReference>
<evidence type="ECO:0000256" key="7">
    <source>
        <dbReference type="ARBA" id="ARBA00023065"/>
    </source>
</evidence>
<dbReference type="InterPro" id="IPR008389">
    <property type="entry name" value="ATPase_V0-cplx_e1/e2_su"/>
</dbReference>
<evidence type="ECO:0000256" key="9">
    <source>
        <dbReference type="SAM" id="Phobius"/>
    </source>
</evidence>
<dbReference type="GO" id="GO:0033181">
    <property type="term" value="C:plasma membrane proton-transporting V-type ATPase complex"/>
    <property type="evidence" value="ECO:0007669"/>
    <property type="project" value="TreeGrafter"/>
</dbReference>
<keyword evidence="7" id="KW-0406">Ion transport</keyword>
<sequence>MGYEVPLTVITIFWVLVGCGGPLVVPKGPNRPMIQLMLILTSVCCYLFWLMCSMPQINPLFGPQIPSHVVRVLQREWPVSLDWNLAVKFFYREGSDGRTTPISLSQLMSELGRNLQTRIFKHYFQSIIKTTIQYYYEFFEKHAEESWEHIRFLSLPIYLIGPTL</sequence>
<keyword evidence="4 9" id="KW-0812">Transmembrane</keyword>
<dbReference type="EMBL" id="SUNJ01004075">
    <property type="protein sequence ID" value="TPP64741.1"/>
    <property type="molecule type" value="Genomic_DNA"/>
</dbReference>
<comment type="similarity">
    <text evidence="2">Belongs to the V-ATPase e1/e2 subunit family.</text>
</comment>
<keyword evidence="3" id="KW-0813">Transport</keyword>
<gene>
    <name evidence="10" type="ORF">FGIG_11114</name>
</gene>
<dbReference type="STRING" id="46835.A0A504YXK0"/>